<dbReference type="Proteomes" id="UP001147830">
    <property type="component" value="Unassembled WGS sequence"/>
</dbReference>
<keyword evidence="2 3" id="KW-0175">Coiled coil</keyword>
<comment type="subcellular location">
    <subcellularLocation>
        <location evidence="1">Cell envelope</location>
    </subcellularLocation>
</comment>
<sequence length="323" mass="34758">MKTLWFVSFCLLLCACSSDDSSVALGTLERDRISLSAPVGEVIRALNAQEGQQVQPGDILLTLDDTLAQSRVQQRQAELDSARAALDELLAGARREERAAAAAAAEAARASLTEASQRLNRNRTLFKQQMIGQAELDNAIAQHDAAAARLDQAEEQLRQLTNGTRPEKIRQAQAALRAAEARLAGEQKHLANLTLRAPVAAQVDLIAAEAGSRVNTGTPLLTLLADAEPYVRVYVPQSKIAALSVGSKLEVRIEGLPQALHGRVRNVRAQPAYTPYFALNERDRARLMHLTEIVLSDMPAGLASGLAVEVLLPDDTSVQGSKP</sequence>
<evidence type="ECO:0000313" key="5">
    <source>
        <dbReference type="EMBL" id="MCT7360904.1"/>
    </source>
</evidence>
<dbReference type="RefSeq" id="WP_260977738.1">
    <property type="nucleotide sequence ID" value="NZ_JAOANI010000029.1"/>
</dbReference>
<reference evidence="5" key="1">
    <citation type="journal article" date="2022" name="Front. Microbiol.">
        <title>Genome-based taxonomic rearrangement of Oceanobacter-related bacteria including the description of Thalassolituus hydrocarbonoclasticus sp. nov. and Thalassolituus pacificus sp. nov. and emended description of the genus Thalassolituus.</title>
        <authorList>
            <person name="Dong C."/>
            <person name="Wei L."/>
            <person name="Wang J."/>
            <person name="Lai Q."/>
            <person name="Huang Z."/>
            <person name="Shao Z."/>
        </authorList>
    </citation>
    <scope>NUCLEOTIDE SEQUENCE</scope>
    <source>
        <strain evidence="5">59MF3M-4</strain>
    </source>
</reference>
<name>A0A9X3AT78_9GAMM</name>
<dbReference type="Gene3D" id="1.10.287.470">
    <property type="entry name" value="Helix hairpin bin"/>
    <property type="match status" value="2"/>
</dbReference>
<keyword evidence="6" id="KW-1185">Reference proteome</keyword>
<feature type="domain" description="YbhG-like alpha-helical hairpin" evidence="4">
    <location>
        <begin position="63"/>
        <end position="187"/>
    </location>
</feature>
<evidence type="ECO:0000256" key="3">
    <source>
        <dbReference type="SAM" id="Coils"/>
    </source>
</evidence>
<dbReference type="GO" id="GO:0030313">
    <property type="term" value="C:cell envelope"/>
    <property type="evidence" value="ECO:0007669"/>
    <property type="project" value="UniProtKB-SubCell"/>
</dbReference>
<proteinExistence type="predicted"/>
<accession>A0A9X3AT78</accession>
<evidence type="ECO:0000256" key="1">
    <source>
        <dbReference type="ARBA" id="ARBA00004196"/>
    </source>
</evidence>
<dbReference type="Pfam" id="PF25881">
    <property type="entry name" value="HH_YBHG"/>
    <property type="match status" value="1"/>
</dbReference>
<dbReference type="Gene3D" id="2.40.30.170">
    <property type="match status" value="1"/>
</dbReference>
<dbReference type="Gene3D" id="2.40.50.100">
    <property type="match status" value="1"/>
</dbReference>
<evidence type="ECO:0000256" key="2">
    <source>
        <dbReference type="ARBA" id="ARBA00023054"/>
    </source>
</evidence>
<dbReference type="InterPro" id="IPR059052">
    <property type="entry name" value="HH_YbhG-like"/>
</dbReference>
<dbReference type="AlphaFoldDB" id="A0A9X3AT78"/>
<dbReference type="EMBL" id="JAOANI010000029">
    <property type="protein sequence ID" value="MCT7360904.1"/>
    <property type="molecule type" value="Genomic_DNA"/>
</dbReference>
<evidence type="ECO:0000259" key="4">
    <source>
        <dbReference type="Pfam" id="PF25881"/>
    </source>
</evidence>
<feature type="coiled-coil region" evidence="3">
    <location>
        <begin position="79"/>
        <end position="196"/>
    </location>
</feature>
<reference evidence="5" key="2">
    <citation type="submission" date="2022-08" db="EMBL/GenBank/DDBJ databases">
        <authorList>
            <person name="Dong C."/>
        </authorList>
    </citation>
    <scope>NUCLEOTIDE SEQUENCE</scope>
    <source>
        <strain evidence="5">59MF3M-4</strain>
    </source>
</reference>
<evidence type="ECO:0000313" key="6">
    <source>
        <dbReference type="Proteomes" id="UP001147830"/>
    </source>
</evidence>
<dbReference type="PANTHER" id="PTHR32347">
    <property type="entry name" value="EFFLUX SYSTEM COMPONENT YKNX-RELATED"/>
    <property type="match status" value="1"/>
</dbReference>
<comment type="caution">
    <text evidence="5">The sequence shown here is derived from an EMBL/GenBank/DDBJ whole genome shotgun (WGS) entry which is preliminary data.</text>
</comment>
<dbReference type="PROSITE" id="PS51257">
    <property type="entry name" value="PROKAR_LIPOPROTEIN"/>
    <property type="match status" value="1"/>
</dbReference>
<protein>
    <submittedName>
        <fullName evidence="5">HlyD family efflux transporter periplasmic adaptor subunit</fullName>
    </submittedName>
</protein>
<dbReference type="InterPro" id="IPR050465">
    <property type="entry name" value="UPF0194_transport"/>
</dbReference>
<organism evidence="5 6">
    <name type="scientific">Thalassolituus pacificus</name>
    <dbReference type="NCBI Taxonomy" id="2975440"/>
    <lineage>
        <taxon>Bacteria</taxon>
        <taxon>Pseudomonadati</taxon>
        <taxon>Pseudomonadota</taxon>
        <taxon>Gammaproteobacteria</taxon>
        <taxon>Oceanospirillales</taxon>
        <taxon>Oceanospirillaceae</taxon>
        <taxon>Thalassolituus</taxon>
    </lineage>
</organism>
<dbReference type="PANTHER" id="PTHR32347:SF29">
    <property type="entry name" value="UPF0194 MEMBRANE PROTEIN YBHG"/>
    <property type="match status" value="1"/>
</dbReference>
<dbReference type="SUPFAM" id="SSF111369">
    <property type="entry name" value="HlyD-like secretion proteins"/>
    <property type="match status" value="3"/>
</dbReference>
<gene>
    <name evidence="5" type="ORF">NYR02_17920</name>
</gene>